<dbReference type="Gene3D" id="2.60.40.4250">
    <property type="match status" value="1"/>
</dbReference>
<evidence type="ECO:0000313" key="4">
    <source>
        <dbReference type="Proteomes" id="UP000515703"/>
    </source>
</evidence>
<accession>A0A7I8DQI3</accession>
<reference evidence="3 4" key="2">
    <citation type="submission" date="2020-08" db="EMBL/GenBank/DDBJ databases">
        <authorList>
            <person name="Ueki A."/>
            <person name="Tonouchi A."/>
        </authorList>
    </citation>
    <scope>NUCLEOTIDE SEQUENCE [LARGE SCALE GENOMIC DNA]</scope>
    <source>
        <strain evidence="3 4">CTTW</strain>
    </source>
</reference>
<dbReference type="AlphaFoldDB" id="A0A7I8DQI3"/>
<proteinExistence type="predicted"/>
<gene>
    <name evidence="3" type="ORF">bsdcttw_25720</name>
</gene>
<evidence type="ECO:0000259" key="2">
    <source>
        <dbReference type="Pfam" id="PF17225"/>
    </source>
</evidence>
<feature type="transmembrane region" description="Helical" evidence="1">
    <location>
        <begin position="6"/>
        <end position="25"/>
    </location>
</feature>
<dbReference type="InterPro" id="IPR033782">
    <property type="entry name" value="DUF5301"/>
</dbReference>
<dbReference type="EMBL" id="AP023368">
    <property type="protein sequence ID" value="BCJ99531.1"/>
    <property type="molecule type" value="Genomic_DNA"/>
</dbReference>
<dbReference type="KEGG" id="acht:bsdcttw_25720"/>
<sequence>MRIRLVKAVVGAGIIAFAVLCIILLRPKEILKTSLTDDIASINLTKYASHETKETLTLTDNNQIIKVMDLLGKAQKTEKSTVNDTPYTDLYYKAELHSENGIRTFFIYQNGKSFYAEEPYSGIYRLTKKAYKDLTHIYTDGIASTPHYAFANP</sequence>
<name>A0A7I8DQI3_9FIRM</name>
<protein>
    <recommendedName>
        <fullName evidence="2">DUF5301 domain-containing protein</fullName>
    </recommendedName>
</protein>
<reference evidence="3 4" key="1">
    <citation type="submission" date="2020-08" db="EMBL/GenBank/DDBJ databases">
        <title>Draft genome sequencing of an Anaerocolumna strain isolated from anoxic soil subjected to BSD treatment.</title>
        <authorList>
            <person name="Uek A."/>
            <person name="Tonouchi A."/>
        </authorList>
    </citation>
    <scope>NUCLEOTIDE SEQUENCE [LARGE SCALE GENOMIC DNA]</scope>
    <source>
        <strain evidence="3 4">CTTW</strain>
    </source>
</reference>
<dbReference type="Proteomes" id="UP000515703">
    <property type="component" value="Chromosome"/>
</dbReference>
<evidence type="ECO:0000313" key="3">
    <source>
        <dbReference type="EMBL" id="BCJ99531.1"/>
    </source>
</evidence>
<dbReference type="Pfam" id="PF17225">
    <property type="entry name" value="DUF5301"/>
    <property type="match status" value="1"/>
</dbReference>
<keyword evidence="1" id="KW-0472">Membrane</keyword>
<dbReference type="RefSeq" id="WP_185255292.1">
    <property type="nucleotide sequence ID" value="NZ_AP023368.1"/>
</dbReference>
<keyword evidence="4" id="KW-1185">Reference proteome</keyword>
<keyword evidence="1" id="KW-0812">Transmembrane</keyword>
<feature type="domain" description="DUF5301" evidence="2">
    <location>
        <begin position="32"/>
        <end position="124"/>
    </location>
</feature>
<organism evidence="3 4">
    <name type="scientific">Anaerocolumna chitinilytica</name>
    <dbReference type="NCBI Taxonomy" id="1727145"/>
    <lineage>
        <taxon>Bacteria</taxon>
        <taxon>Bacillati</taxon>
        <taxon>Bacillota</taxon>
        <taxon>Clostridia</taxon>
        <taxon>Lachnospirales</taxon>
        <taxon>Lachnospiraceae</taxon>
        <taxon>Anaerocolumna</taxon>
    </lineage>
</organism>
<evidence type="ECO:0000256" key="1">
    <source>
        <dbReference type="SAM" id="Phobius"/>
    </source>
</evidence>
<keyword evidence="1" id="KW-1133">Transmembrane helix</keyword>